<sequence length="211" mass="24006">MVATWHTLDNVSLRPKLDLYWSHMPRQVATWLAMVLLVAASSTFHVSRLEIQRKLTVDGNQALKTMGWANLVSGVCGGYQRGSSLDHHTDGEDNVCLHVNNGSNLPLTYFNLVAMLKEKWTRIPRHRDVDDRWTVVPHSYNSDSCKILIESKVCINHLTFFLYCGSTSGKKSIDAVLYNRASEKKGQIPNTLCLKNRMMDRRRSVDVKAIF</sequence>
<evidence type="ECO:0000313" key="2">
    <source>
        <dbReference type="Proteomes" id="UP001163321"/>
    </source>
</evidence>
<dbReference type="EMBL" id="CM047580">
    <property type="protein sequence ID" value="KAI9920781.1"/>
    <property type="molecule type" value="Genomic_DNA"/>
</dbReference>
<keyword evidence="2" id="KW-1185">Reference proteome</keyword>
<dbReference type="Proteomes" id="UP001163321">
    <property type="component" value="Chromosome 1"/>
</dbReference>
<comment type="caution">
    <text evidence="1">The sequence shown here is derived from an EMBL/GenBank/DDBJ whole genome shotgun (WGS) entry which is preliminary data.</text>
</comment>
<protein>
    <submittedName>
        <fullName evidence="1">Uncharacterized protein</fullName>
    </submittedName>
</protein>
<accession>A0ACC0WSW5</accession>
<proteinExistence type="predicted"/>
<evidence type="ECO:0000313" key="1">
    <source>
        <dbReference type="EMBL" id="KAI9920781.1"/>
    </source>
</evidence>
<name>A0ACC0WSW5_9STRA</name>
<organism evidence="1 2">
    <name type="scientific">Peronosclerospora sorghi</name>
    <dbReference type="NCBI Taxonomy" id="230839"/>
    <lineage>
        <taxon>Eukaryota</taxon>
        <taxon>Sar</taxon>
        <taxon>Stramenopiles</taxon>
        <taxon>Oomycota</taxon>
        <taxon>Peronosporomycetes</taxon>
        <taxon>Peronosporales</taxon>
        <taxon>Peronosporaceae</taxon>
        <taxon>Peronosclerospora</taxon>
    </lineage>
</organism>
<gene>
    <name evidence="1" type="ORF">PsorP6_000029</name>
</gene>
<reference evidence="1 2" key="1">
    <citation type="journal article" date="2022" name="bioRxiv">
        <title>The genome of the oomycete Peronosclerospora sorghi, a cosmopolitan pathogen of maize and sorghum, is inflated with dispersed pseudogenes.</title>
        <authorList>
            <person name="Fletcher K."/>
            <person name="Martin F."/>
            <person name="Isakeit T."/>
            <person name="Cavanaugh K."/>
            <person name="Magill C."/>
            <person name="Michelmore R."/>
        </authorList>
    </citation>
    <scope>NUCLEOTIDE SEQUENCE [LARGE SCALE GENOMIC DNA]</scope>
    <source>
        <strain evidence="1">P6</strain>
    </source>
</reference>